<evidence type="ECO:0000313" key="3">
    <source>
        <dbReference type="EMBL" id="PRP88764.1"/>
    </source>
</evidence>
<feature type="domain" description="UspA" evidence="2">
    <location>
        <begin position="44"/>
        <end position="171"/>
    </location>
</feature>
<protein>
    <recommendedName>
        <fullName evidence="2">UspA domain-containing protein</fullName>
    </recommendedName>
</protein>
<accession>A0A2P6NXT2</accession>
<evidence type="ECO:0000259" key="2">
    <source>
        <dbReference type="Pfam" id="PF00582"/>
    </source>
</evidence>
<feature type="compositionally biased region" description="Polar residues" evidence="1">
    <location>
        <begin position="1"/>
        <end position="10"/>
    </location>
</feature>
<comment type="caution">
    <text evidence="3">The sequence shown here is derived from an EMBL/GenBank/DDBJ whole genome shotgun (WGS) entry which is preliminary data.</text>
</comment>
<dbReference type="Pfam" id="PF00582">
    <property type="entry name" value="Usp"/>
    <property type="match status" value="1"/>
</dbReference>
<reference evidence="3 4" key="1">
    <citation type="journal article" date="2018" name="Genome Biol. Evol.">
        <title>Multiple Roots of Fruiting Body Formation in Amoebozoa.</title>
        <authorList>
            <person name="Hillmann F."/>
            <person name="Forbes G."/>
            <person name="Novohradska S."/>
            <person name="Ferling I."/>
            <person name="Riege K."/>
            <person name="Groth M."/>
            <person name="Westermann M."/>
            <person name="Marz M."/>
            <person name="Spaller T."/>
            <person name="Winckler T."/>
            <person name="Schaap P."/>
            <person name="Glockner G."/>
        </authorList>
    </citation>
    <scope>NUCLEOTIDE SEQUENCE [LARGE SCALE GENOMIC DNA]</scope>
    <source>
        <strain evidence="3 4">Jena</strain>
    </source>
</reference>
<dbReference type="InterPro" id="IPR006015">
    <property type="entry name" value="Universal_stress_UspA"/>
</dbReference>
<sequence length="192" mass="21401">MSDKASSQTVAHEEHKMSLAEPLKNQMKTWVHRHQNDVDDSDRRNIVLAVDGDSTSDRAFQFVTKQASSSDTIHIVHASAEGDNPQKAESLKILSRYADKCAALKKHCQLETIFYSGGDKDIAKAIAEKTKQIDATQLVVGHRSQSEEKKKMGSVSRYLLERSPCPLLIVKDVKGKGQSVEDQVSDTHRGEW</sequence>
<feature type="region of interest" description="Disordered" evidence="1">
    <location>
        <begin position="1"/>
        <end position="23"/>
    </location>
</feature>
<dbReference type="AlphaFoldDB" id="A0A2P6NXT2"/>
<organism evidence="3 4">
    <name type="scientific">Planoprotostelium fungivorum</name>
    <dbReference type="NCBI Taxonomy" id="1890364"/>
    <lineage>
        <taxon>Eukaryota</taxon>
        <taxon>Amoebozoa</taxon>
        <taxon>Evosea</taxon>
        <taxon>Variosea</taxon>
        <taxon>Cavosteliida</taxon>
        <taxon>Cavosteliaceae</taxon>
        <taxon>Planoprotostelium</taxon>
    </lineage>
</organism>
<evidence type="ECO:0000313" key="4">
    <source>
        <dbReference type="Proteomes" id="UP000241769"/>
    </source>
</evidence>
<dbReference type="SUPFAM" id="SSF52402">
    <property type="entry name" value="Adenine nucleotide alpha hydrolases-like"/>
    <property type="match status" value="1"/>
</dbReference>
<name>A0A2P6NXT2_9EUKA</name>
<dbReference type="OrthoDB" id="843225at2759"/>
<dbReference type="CDD" id="cd23659">
    <property type="entry name" value="USP_At3g01520-like"/>
    <property type="match status" value="1"/>
</dbReference>
<dbReference type="PANTHER" id="PTHR31964">
    <property type="entry name" value="ADENINE NUCLEOTIDE ALPHA HYDROLASES-LIKE SUPERFAMILY PROTEIN"/>
    <property type="match status" value="1"/>
</dbReference>
<dbReference type="PRINTS" id="PR01438">
    <property type="entry name" value="UNVRSLSTRESS"/>
</dbReference>
<evidence type="ECO:0000256" key="1">
    <source>
        <dbReference type="SAM" id="MobiDB-lite"/>
    </source>
</evidence>
<gene>
    <name evidence="3" type="ORF">PROFUN_00232</name>
</gene>
<dbReference type="Gene3D" id="3.40.50.12370">
    <property type="match status" value="1"/>
</dbReference>
<proteinExistence type="predicted"/>
<dbReference type="InterPro" id="IPR006016">
    <property type="entry name" value="UspA"/>
</dbReference>
<dbReference type="InParanoid" id="A0A2P6NXT2"/>
<dbReference type="PANTHER" id="PTHR31964:SF113">
    <property type="entry name" value="USPA DOMAIN-CONTAINING PROTEIN"/>
    <property type="match status" value="1"/>
</dbReference>
<dbReference type="EMBL" id="MDYQ01000007">
    <property type="protein sequence ID" value="PRP88764.1"/>
    <property type="molecule type" value="Genomic_DNA"/>
</dbReference>
<keyword evidence="4" id="KW-1185">Reference proteome</keyword>
<dbReference type="Proteomes" id="UP000241769">
    <property type="component" value="Unassembled WGS sequence"/>
</dbReference>